<evidence type="ECO:0000256" key="1">
    <source>
        <dbReference type="SAM" id="Phobius"/>
    </source>
</evidence>
<evidence type="ECO:0000313" key="2">
    <source>
        <dbReference type="EMBL" id="WTS18179.1"/>
    </source>
</evidence>
<name>A0AAU1ULN0_9ACTN</name>
<proteinExistence type="predicted"/>
<dbReference type="AlphaFoldDB" id="A0AAU1ULN0"/>
<keyword evidence="1" id="KW-0812">Transmembrane</keyword>
<dbReference type="EMBL" id="CP108195">
    <property type="protein sequence ID" value="WTS18179.1"/>
    <property type="molecule type" value="Genomic_DNA"/>
</dbReference>
<feature type="transmembrane region" description="Helical" evidence="1">
    <location>
        <begin position="180"/>
        <end position="200"/>
    </location>
</feature>
<gene>
    <name evidence="2" type="ORF">OHU69_48710</name>
</gene>
<protein>
    <submittedName>
        <fullName evidence="2">DUF3592 domain-containing protein</fullName>
    </submittedName>
</protein>
<keyword evidence="1" id="KW-1133">Transmembrane helix</keyword>
<sequence length="201" mass="21986">MNKARAGLLGTAWQQLPEDREDAVPAALGLQRDAAQARPLLMPLIEVAEDGRWIAVTSRVPRARDCSEGVGTMLDGLHSYAIGVLITAVPVLVGALLFIWRDVNLRRRGVVVRAKCVESKRTDKGTVRLRLLYEVEGVQYYCDSLPFPSPPVGVGQRLDVIYDAKTPGYSEVVHQRTSGWVPRIVGTVAVVLLLLAGISYL</sequence>
<organism evidence="2">
    <name type="scientific">Streptomyces sp. NBC_00119</name>
    <dbReference type="NCBI Taxonomy" id="2975659"/>
    <lineage>
        <taxon>Bacteria</taxon>
        <taxon>Bacillati</taxon>
        <taxon>Actinomycetota</taxon>
        <taxon>Actinomycetes</taxon>
        <taxon>Kitasatosporales</taxon>
        <taxon>Streptomycetaceae</taxon>
        <taxon>Streptomyces</taxon>
    </lineage>
</organism>
<keyword evidence="1" id="KW-0472">Membrane</keyword>
<feature type="transmembrane region" description="Helical" evidence="1">
    <location>
        <begin position="80"/>
        <end position="100"/>
    </location>
</feature>
<accession>A0AAU1ULN0</accession>
<reference evidence="2" key="1">
    <citation type="submission" date="2022-10" db="EMBL/GenBank/DDBJ databases">
        <title>The complete genomes of actinobacterial strains from the NBC collection.</title>
        <authorList>
            <person name="Joergensen T.S."/>
            <person name="Alvarez Arevalo M."/>
            <person name="Sterndorff E.B."/>
            <person name="Faurdal D."/>
            <person name="Vuksanovic O."/>
            <person name="Mourched A.-S."/>
            <person name="Charusanti P."/>
            <person name="Shaw S."/>
            <person name="Blin K."/>
            <person name="Weber T."/>
        </authorList>
    </citation>
    <scope>NUCLEOTIDE SEQUENCE</scope>
    <source>
        <strain evidence="2">NBC_00119</strain>
    </source>
</reference>